<keyword evidence="1" id="KW-0732">Signal</keyword>
<sequence length="96" mass="10741">MWWYGYACGLLTITLGHGAIVDCEVALLLPLAERTLGVVACLGSVEEERAVNWTNKKKMKRTQRTQPLDTLIYVFLLALLSTSHAHRPVQDQDSIT</sequence>
<organism evidence="2">
    <name type="scientific">Anopheles darlingi</name>
    <name type="common">Mosquito</name>
    <dbReference type="NCBI Taxonomy" id="43151"/>
    <lineage>
        <taxon>Eukaryota</taxon>
        <taxon>Metazoa</taxon>
        <taxon>Ecdysozoa</taxon>
        <taxon>Arthropoda</taxon>
        <taxon>Hexapoda</taxon>
        <taxon>Insecta</taxon>
        <taxon>Pterygota</taxon>
        <taxon>Neoptera</taxon>
        <taxon>Endopterygota</taxon>
        <taxon>Diptera</taxon>
        <taxon>Nematocera</taxon>
        <taxon>Culicoidea</taxon>
        <taxon>Culicidae</taxon>
        <taxon>Anophelinae</taxon>
        <taxon>Anopheles</taxon>
    </lineage>
</organism>
<accession>A0A2M4D0M3</accession>
<feature type="signal peptide" evidence="1">
    <location>
        <begin position="1"/>
        <end position="18"/>
    </location>
</feature>
<reference evidence="2" key="1">
    <citation type="submission" date="2018-01" db="EMBL/GenBank/DDBJ databases">
        <title>An insight into the sialome of Amazonian anophelines.</title>
        <authorList>
            <person name="Ribeiro J.M."/>
            <person name="Scarpassa V."/>
            <person name="Calvo E."/>
        </authorList>
    </citation>
    <scope>NUCLEOTIDE SEQUENCE</scope>
</reference>
<feature type="chain" id="PRO_5014785760" evidence="1">
    <location>
        <begin position="19"/>
        <end position="96"/>
    </location>
</feature>
<dbReference type="AlphaFoldDB" id="A0A2M4D0M3"/>
<proteinExistence type="predicted"/>
<dbReference type="EMBL" id="GGFL01006918">
    <property type="protein sequence ID" value="MBW71096.1"/>
    <property type="molecule type" value="Transcribed_RNA"/>
</dbReference>
<name>A0A2M4D0M3_ANODA</name>
<evidence type="ECO:0000256" key="1">
    <source>
        <dbReference type="SAM" id="SignalP"/>
    </source>
</evidence>
<evidence type="ECO:0000313" key="2">
    <source>
        <dbReference type="EMBL" id="MBW71096.1"/>
    </source>
</evidence>
<protein>
    <submittedName>
        <fullName evidence="2">Putative secreted protein</fullName>
    </submittedName>
</protein>